<evidence type="ECO:0000313" key="3">
    <source>
        <dbReference type="Proteomes" id="UP001494588"/>
    </source>
</evidence>
<feature type="region of interest" description="Disordered" evidence="1">
    <location>
        <begin position="337"/>
        <end position="356"/>
    </location>
</feature>
<name>A0ABU9QML6_9BURK</name>
<dbReference type="Proteomes" id="UP001494588">
    <property type="component" value="Unassembled WGS sequence"/>
</dbReference>
<dbReference type="RefSeq" id="WP_201647939.1">
    <property type="nucleotide sequence ID" value="NZ_CAJHCS010000001.1"/>
</dbReference>
<proteinExistence type="predicted"/>
<comment type="caution">
    <text evidence="2">The sequence shown here is derived from an EMBL/GenBank/DDBJ whole genome shotgun (WGS) entry which is preliminary data.</text>
</comment>
<organism evidence="2 3">
    <name type="scientific">Paraburkholderia sabiae</name>
    <dbReference type="NCBI Taxonomy" id="273251"/>
    <lineage>
        <taxon>Bacteria</taxon>
        <taxon>Pseudomonadati</taxon>
        <taxon>Pseudomonadota</taxon>
        <taxon>Betaproteobacteria</taxon>
        <taxon>Burkholderiales</taxon>
        <taxon>Burkholderiaceae</taxon>
        <taxon>Paraburkholderia</taxon>
    </lineage>
</organism>
<reference evidence="2 3" key="1">
    <citation type="submission" date="2024-01" db="EMBL/GenBank/DDBJ databases">
        <title>The diversity of rhizobia nodulating Mimosa spp. in eleven states of Brazil covering several biomes is determined by host plant, location, and edaphic factors.</title>
        <authorList>
            <person name="Rouws L."/>
            <person name="Barauna A."/>
            <person name="Beukes C."/>
            <person name="De Faria S.M."/>
            <person name="Gross E."/>
            <person name="Dos Reis Junior F.B."/>
            <person name="Simon M."/>
            <person name="Maluk M."/>
            <person name="Odee D.W."/>
            <person name="Kenicer G."/>
            <person name="Young J.P.W."/>
            <person name="Reis V.M."/>
            <person name="Zilli J."/>
            <person name="James E.K."/>
        </authorList>
    </citation>
    <scope>NUCLEOTIDE SEQUENCE [LARGE SCALE GENOMIC DNA]</scope>
    <source>
        <strain evidence="2 3">JPY77</strain>
    </source>
</reference>
<dbReference type="EMBL" id="JAZHGC010000039">
    <property type="protein sequence ID" value="MEM5290672.1"/>
    <property type="molecule type" value="Genomic_DNA"/>
</dbReference>
<sequence>MGPISIEYGGDAFWEGIAVRVGPYLGDVADTFGPSWRDRFEGCFTKADFAVFQAAGHFAGKVPRWHVAQLDDRSRGSGFQALRAGASHAHCVALMQDQFQNAGAAPGLFYDEQNNRTMFLLEGAVLAVIAPVTDERRIDGALRSRVESTLTGLRTSDCIQAQFAKRLSHWPKLHVVRRHEATGAMRELHFPCAYEWLRSAKRLLLEAGREVSSATTQALTAAIFGMKTWNHLCANLPKAEKSDWWALYSPFVVRSEGPGLATGIQLFAHPVAAFLEFHARAVDSMKTGQQLESEILSDDAGFPVLRVRSADRDESSDRPPASTITLEPVIQPRIDPVRVGSAHPNRPTHAMNGVRR</sequence>
<accession>A0ABU9QML6</accession>
<protein>
    <submittedName>
        <fullName evidence="2">Uncharacterized protein</fullName>
    </submittedName>
</protein>
<gene>
    <name evidence="2" type="ORF">V4C55_33635</name>
</gene>
<keyword evidence="3" id="KW-1185">Reference proteome</keyword>
<evidence type="ECO:0000313" key="2">
    <source>
        <dbReference type="EMBL" id="MEM5290672.1"/>
    </source>
</evidence>
<evidence type="ECO:0000256" key="1">
    <source>
        <dbReference type="SAM" id="MobiDB-lite"/>
    </source>
</evidence>